<name>A0ABN7WFQ7_GIGMA</name>
<keyword evidence="2" id="KW-1185">Reference proteome</keyword>
<organism evidence="1 2">
    <name type="scientific">Gigaspora margarita</name>
    <dbReference type="NCBI Taxonomy" id="4874"/>
    <lineage>
        <taxon>Eukaryota</taxon>
        <taxon>Fungi</taxon>
        <taxon>Fungi incertae sedis</taxon>
        <taxon>Mucoromycota</taxon>
        <taxon>Glomeromycotina</taxon>
        <taxon>Glomeromycetes</taxon>
        <taxon>Diversisporales</taxon>
        <taxon>Gigasporaceae</taxon>
        <taxon>Gigaspora</taxon>
    </lineage>
</organism>
<gene>
    <name evidence="1" type="ORF">GMARGA_LOCUS30459</name>
</gene>
<comment type="caution">
    <text evidence="1">The sequence shown here is derived from an EMBL/GenBank/DDBJ whole genome shotgun (WGS) entry which is preliminary data.</text>
</comment>
<feature type="non-terminal residue" evidence="1">
    <location>
        <position position="1"/>
    </location>
</feature>
<proteinExistence type="predicted"/>
<evidence type="ECO:0000313" key="1">
    <source>
        <dbReference type="EMBL" id="CAG8830832.1"/>
    </source>
</evidence>
<sequence>LEIHYGPFSQEWWAAIGNDSNHQTITLLSIRIGMKTLVELNGYKFFISILEPDMEYSLSSRYQASCGLVYSEIHLILSTAITLLYQYLFNTKTKFSEPLVMGFDQLNIVNQLLEDINF</sequence>
<dbReference type="EMBL" id="CAJVQB010042987">
    <property type="protein sequence ID" value="CAG8830832.1"/>
    <property type="molecule type" value="Genomic_DNA"/>
</dbReference>
<dbReference type="Proteomes" id="UP000789901">
    <property type="component" value="Unassembled WGS sequence"/>
</dbReference>
<reference evidence="1 2" key="1">
    <citation type="submission" date="2021-06" db="EMBL/GenBank/DDBJ databases">
        <authorList>
            <person name="Kallberg Y."/>
            <person name="Tangrot J."/>
            <person name="Rosling A."/>
        </authorList>
    </citation>
    <scope>NUCLEOTIDE SEQUENCE [LARGE SCALE GENOMIC DNA]</scope>
    <source>
        <strain evidence="1 2">120-4 pot B 10/14</strain>
    </source>
</reference>
<protein>
    <submittedName>
        <fullName evidence="1">731_t:CDS:1</fullName>
    </submittedName>
</protein>
<accession>A0ABN7WFQ7</accession>
<evidence type="ECO:0000313" key="2">
    <source>
        <dbReference type="Proteomes" id="UP000789901"/>
    </source>
</evidence>